<dbReference type="InterPro" id="IPR045180">
    <property type="entry name" value="La_dom_prot"/>
</dbReference>
<dbReference type="EMBL" id="GHBP01000586">
    <property type="protein sequence ID" value="NDJ92382.1"/>
    <property type="molecule type" value="Transcribed_RNA"/>
</dbReference>
<dbReference type="OrthoDB" id="340227at2759"/>
<dbReference type="PRINTS" id="PR00302">
    <property type="entry name" value="LUPUSLA"/>
</dbReference>
<feature type="region of interest" description="Disordered" evidence="5">
    <location>
        <begin position="1"/>
        <end position="172"/>
    </location>
</feature>
<evidence type="ECO:0000256" key="2">
    <source>
        <dbReference type="ARBA" id="ARBA00022884"/>
    </source>
</evidence>
<comment type="subcellular location">
    <subcellularLocation>
        <location evidence="1">Nucleus</location>
    </subcellularLocation>
</comment>
<evidence type="ECO:0000313" key="7">
    <source>
        <dbReference type="EMBL" id="NDJ92382.1"/>
    </source>
</evidence>
<dbReference type="GO" id="GO:0006396">
    <property type="term" value="P:RNA processing"/>
    <property type="evidence" value="ECO:0007669"/>
    <property type="project" value="InterPro"/>
</dbReference>
<sequence length="493" mass="56535">MNSNGDHSQNNCGIENQRGNSQNRYRNPVRRGRGRQNQEKGNQIRTYRDKRGGNWRESTSRHPTNETESIDIHDSTQWPSIQESSMGVSRNRTQPPPQSDRSVESLSNKDSMEADSTYEQSGSHRSSSYRGSSNSGQFYSNQQTSQTYGFRDYSRYPSNRARGLRYNGQSRGYSGGYMRRSIRGPFHHNGPSYPPDPMMTGFFNGHFMVAGYPFQYMYDSRPKEIDPMRQVEYYFSAYNLETDYYIRSQMDTDGWVDLNVVFKFKRIQSLEISFEDFVNLIISSELLEIDVEKKKVRTKIEPQKWILDNDTKLAQSALFSTAEVSQAPVYNPSQNYSSGETHAVPYGMTNPNPSYSSFPPVFFSVPGYPNSSARARYSATPQYNMYPNSYYNAPYPEMPSDGGYSYYMPPEYLGFYPSDSQNMGYYNSQSARGDNLNEGYESSSSAFYNKSTLDNEYIERTGSNSSIVQQEKDLEQISKKLSDINITAQDESK</sequence>
<dbReference type="Pfam" id="PF05383">
    <property type="entry name" value="La"/>
    <property type="match status" value="1"/>
</dbReference>
<evidence type="ECO:0000256" key="3">
    <source>
        <dbReference type="ARBA" id="ARBA00023242"/>
    </source>
</evidence>
<feature type="compositionally biased region" description="Polar residues" evidence="5">
    <location>
        <begin position="75"/>
        <end position="93"/>
    </location>
</feature>
<evidence type="ECO:0000256" key="5">
    <source>
        <dbReference type="SAM" id="MobiDB-lite"/>
    </source>
</evidence>
<feature type="compositionally biased region" description="Basic and acidic residues" evidence="5">
    <location>
        <begin position="46"/>
        <end position="74"/>
    </location>
</feature>
<dbReference type="CDD" id="cd07323">
    <property type="entry name" value="LAM"/>
    <property type="match status" value="1"/>
</dbReference>
<dbReference type="PROSITE" id="PS50961">
    <property type="entry name" value="HTH_LA"/>
    <property type="match status" value="1"/>
</dbReference>
<name>A0A6G3MEC6_HENSL</name>
<feature type="domain" description="HTH La-type RNA-binding" evidence="6">
    <location>
        <begin position="217"/>
        <end position="308"/>
    </location>
</feature>
<dbReference type="InterPro" id="IPR002344">
    <property type="entry name" value="Lupus_La"/>
</dbReference>
<evidence type="ECO:0000256" key="1">
    <source>
        <dbReference type="ARBA" id="ARBA00004123"/>
    </source>
</evidence>
<dbReference type="SUPFAM" id="SSF46785">
    <property type="entry name" value="Winged helix' DNA-binding domain"/>
    <property type="match status" value="1"/>
</dbReference>
<dbReference type="GO" id="GO:0003723">
    <property type="term" value="F:RNA binding"/>
    <property type="evidence" value="ECO:0007669"/>
    <property type="project" value="UniProtKB-UniRule"/>
</dbReference>
<accession>A0A6G3MEC6</accession>
<keyword evidence="3" id="KW-0539">Nucleus</keyword>
<proteinExistence type="predicted"/>
<dbReference type="GO" id="GO:0005634">
    <property type="term" value="C:nucleus"/>
    <property type="evidence" value="ECO:0007669"/>
    <property type="project" value="UniProtKB-SubCell"/>
</dbReference>
<feature type="compositionally biased region" description="Low complexity" evidence="5">
    <location>
        <begin position="121"/>
        <end position="136"/>
    </location>
</feature>
<dbReference type="GO" id="GO:1990904">
    <property type="term" value="C:ribonucleoprotein complex"/>
    <property type="evidence" value="ECO:0007669"/>
    <property type="project" value="InterPro"/>
</dbReference>
<dbReference type="InterPro" id="IPR036390">
    <property type="entry name" value="WH_DNA-bd_sf"/>
</dbReference>
<dbReference type="SMART" id="SM00715">
    <property type="entry name" value="LA"/>
    <property type="match status" value="1"/>
</dbReference>
<reference evidence="7" key="1">
    <citation type="submission" date="2018-11" db="EMBL/GenBank/DDBJ databases">
        <title>Henneguya salminicola genome and transcriptome.</title>
        <authorList>
            <person name="Yahalomi D."/>
            <person name="Atkinson S.D."/>
            <person name="Neuhof M."/>
            <person name="Chang E.S."/>
            <person name="Philippe H."/>
            <person name="Cartwright P."/>
            <person name="Bartholomew J.L."/>
            <person name="Huchon D."/>
        </authorList>
    </citation>
    <scope>NUCLEOTIDE SEQUENCE</scope>
    <source>
        <strain evidence="7">Hz1</strain>
        <tissue evidence="7">Whole</tissue>
    </source>
</reference>
<evidence type="ECO:0000256" key="4">
    <source>
        <dbReference type="PROSITE-ProRule" id="PRU00332"/>
    </source>
</evidence>
<dbReference type="Gene3D" id="1.10.10.10">
    <property type="entry name" value="Winged helix-like DNA-binding domain superfamily/Winged helix DNA-binding domain"/>
    <property type="match status" value="1"/>
</dbReference>
<keyword evidence="2 4" id="KW-0694">RNA-binding</keyword>
<organism evidence="7">
    <name type="scientific">Henneguya salminicola</name>
    <name type="common">Myxosporean</name>
    <dbReference type="NCBI Taxonomy" id="69463"/>
    <lineage>
        <taxon>Eukaryota</taxon>
        <taxon>Metazoa</taxon>
        <taxon>Cnidaria</taxon>
        <taxon>Myxozoa</taxon>
        <taxon>Myxosporea</taxon>
        <taxon>Bivalvulida</taxon>
        <taxon>Platysporina</taxon>
        <taxon>Myxobolidae</taxon>
        <taxon>Henneguya</taxon>
    </lineage>
</organism>
<dbReference type="PANTHER" id="PTHR22792">
    <property type="entry name" value="LUPUS LA PROTEIN-RELATED"/>
    <property type="match status" value="1"/>
</dbReference>
<feature type="compositionally biased region" description="Polar residues" evidence="5">
    <location>
        <begin position="1"/>
        <end position="21"/>
    </location>
</feature>
<feature type="compositionally biased region" description="Polar residues" evidence="5">
    <location>
        <begin position="137"/>
        <end position="148"/>
    </location>
</feature>
<evidence type="ECO:0000259" key="6">
    <source>
        <dbReference type="PROSITE" id="PS50961"/>
    </source>
</evidence>
<dbReference type="InterPro" id="IPR006630">
    <property type="entry name" value="La_HTH"/>
</dbReference>
<dbReference type="AlphaFoldDB" id="A0A6G3MEC6"/>
<protein>
    <submittedName>
        <fullName evidence="7">La-related protein 1 (Trinotate prediction)</fullName>
    </submittedName>
</protein>
<dbReference type="InterPro" id="IPR036388">
    <property type="entry name" value="WH-like_DNA-bd_sf"/>
</dbReference>